<geneLocation type="plasmid" evidence="1">
    <name>pWF5-29</name>
</geneLocation>
<keyword evidence="1" id="KW-0614">Plasmid</keyword>
<evidence type="ECO:0000313" key="1">
    <source>
        <dbReference type="EMBL" id="AVX49342.1"/>
    </source>
</evidence>
<reference evidence="1" key="1">
    <citation type="submission" date="2017-11" db="EMBL/GenBank/DDBJ databases">
        <title>Escherichia coli strain WF5-29 plasmid pWF5-29, complete sequence.</title>
        <authorList>
            <person name="Liu B.-T."/>
            <person name="Song F.-J."/>
        </authorList>
    </citation>
    <scope>NUCLEOTIDE SEQUENCE</scope>
    <source>
        <strain evidence="1">WF5-29</strain>
        <plasmid evidence="1">pWF5-29</plasmid>
    </source>
</reference>
<accession>A0A5S9A8M9</accession>
<organism evidence="1">
    <name type="scientific">Escherichia coli</name>
    <dbReference type="NCBI Taxonomy" id="562"/>
    <lineage>
        <taxon>Bacteria</taxon>
        <taxon>Pseudomonadati</taxon>
        <taxon>Pseudomonadota</taxon>
        <taxon>Gammaproteobacteria</taxon>
        <taxon>Enterobacterales</taxon>
        <taxon>Enterobacteriaceae</taxon>
        <taxon>Escherichia</taxon>
    </lineage>
</organism>
<protein>
    <submittedName>
        <fullName evidence="1">Uncharacterized protein</fullName>
    </submittedName>
</protein>
<dbReference type="AlphaFoldDB" id="A0A5S9A8M9"/>
<sequence length="40" mass="4794">MFSSINPPKKGWLIKPVHHFLYISHQFLYPPWSAPFKHTD</sequence>
<dbReference type="EMBL" id="MG385063">
    <property type="protein sequence ID" value="AVX49342.1"/>
    <property type="molecule type" value="Genomic_DNA"/>
</dbReference>
<name>A0A5S9A8M9_ECOLX</name>
<proteinExistence type="predicted"/>